<feature type="region of interest" description="Disordered" evidence="1">
    <location>
        <begin position="37"/>
        <end position="71"/>
    </location>
</feature>
<evidence type="ECO:0000313" key="3">
    <source>
        <dbReference type="Proteomes" id="UP000598196"/>
    </source>
</evidence>
<feature type="compositionally biased region" description="Basic residues" evidence="1">
    <location>
        <begin position="61"/>
        <end position="71"/>
    </location>
</feature>
<sequence>MAQHSAMGVHEMSIDTWRILALAAVAEMLSEQPREPITYRLSRNQKAKPVRKGNNRDKVKAARKQRRKQHA</sequence>
<accession>A0A917YH10</accession>
<dbReference type="AlphaFoldDB" id="A0A917YH10"/>
<feature type="compositionally biased region" description="Basic residues" evidence="1">
    <location>
        <begin position="43"/>
        <end position="53"/>
    </location>
</feature>
<dbReference type="Proteomes" id="UP000598196">
    <property type="component" value="Unassembled WGS sequence"/>
</dbReference>
<evidence type="ECO:0000313" key="2">
    <source>
        <dbReference type="EMBL" id="GGO26836.1"/>
    </source>
</evidence>
<reference evidence="2 3" key="1">
    <citation type="journal article" date="2014" name="Int. J. Syst. Evol. Microbiol.">
        <title>Complete genome sequence of Corynebacterium casei LMG S-19264T (=DSM 44701T), isolated from a smear-ripened cheese.</title>
        <authorList>
            <consortium name="US DOE Joint Genome Institute (JGI-PGF)"/>
            <person name="Walter F."/>
            <person name="Albersmeier A."/>
            <person name="Kalinowski J."/>
            <person name="Ruckert C."/>
        </authorList>
    </citation>
    <scope>NUCLEOTIDE SEQUENCE [LARGE SCALE GENOMIC DNA]</scope>
    <source>
        <strain evidence="2 3">CGMCC 1.7029</strain>
    </source>
</reference>
<organism evidence="2 3">
    <name type="scientific">Gemmobacter aquaticus</name>
    <dbReference type="NCBI Taxonomy" id="490185"/>
    <lineage>
        <taxon>Bacteria</taxon>
        <taxon>Pseudomonadati</taxon>
        <taxon>Pseudomonadota</taxon>
        <taxon>Alphaproteobacteria</taxon>
        <taxon>Rhodobacterales</taxon>
        <taxon>Paracoccaceae</taxon>
        <taxon>Gemmobacter</taxon>
    </lineage>
</organism>
<comment type="caution">
    <text evidence="2">The sequence shown here is derived from an EMBL/GenBank/DDBJ whole genome shotgun (WGS) entry which is preliminary data.</text>
</comment>
<proteinExistence type="predicted"/>
<name>A0A917YH10_9RHOB</name>
<gene>
    <name evidence="2" type="ORF">GCM10010991_07880</name>
</gene>
<protein>
    <submittedName>
        <fullName evidence="2">Uncharacterized protein</fullName>
    </submittedName>
</protein>
<evidence type="ECO:0000256" key="1">
    <source>
        <dbReference type="SAM" id="MobiDB-lite"/>
    </source>
</evidence>
<dbReference type="EMBL" id="BMLP01000001">
    <property type="protein sequence ID" value="GGO26836.1"/>
    <property type="molecule type" value="Genomic_DNA"/>
</dbReference>
<keyword evidence="3" id="KW-1185">Reference proteome</keyword>